<evidence type="ECO:0000313" key="3">
    <source>
        <dbReference type="EMBL" id="CAJ60698.1"/>
    </source>
</evidence>
<evidence type="ECO:0000259" key="2">
    <source>
        <dbReference type="Pfam" id="PF00535"/>
    </source>
</evidence>
<dbReference type="EMBL" id="CT573213">
    <property type="protein sequence ID" value="CAJ60698.1"/>
    <property type="molecule type" value="Genomic_DNA"/>
</dbReference>
<dbReference type="Pfam" id="PF00535">
    <property type="entry name" value="Glycos_transf_2"/>
    <property type="match status" value="1"/>
</dbReference>
<evidence type="ECO:0000256" key="1">
    <source>
        <dbReference type="SAM" id="MobiDB-lite"/>
    </source>
</evidence>
<dbReference type="SUPFAM" id="SSF53448">
    <property type="entry name" value="Nucleotide-diphospho-sugar transferases"/>
    <property type="match status" value="1"/>
</dbReference>
<dbReference type="STRING" id="326424.FRAAL2049"/>
<dbReference type="InterPro" id="IPR001173">
    <property type="entry name" value="Glyco_trans_2-like"/>
</dbReference>
<dbReference type="HOGENOM" id="CLU_065962_0_0_11"/>
<feature type="compositionally biased region" description="Low complexity" evidence="1">
    <location>
        <begin position="377"/>
        <end position="393"/>
    </location>
</feature>
<dbReference type="eggNOG" id="COG0463">
    <property type="taxonomic scope" value="Bacteria"/>
</dbReference>
<dbReference type="InterPro" id="IPR029044">
    <property type="entry name" value="Nucleotide-diphossugar_trans"/>
</dbReference>
<dbReference type="CDD" id="cd02511">
    <property type="entry name" value="Beta4Glucosyltransferase"/>
    <property type="match status" value="1"/>
</dbReference>
<feature type="region of interest" description="Disordered" evidence="1">
    <location>
        <begin position="336"/>
        <end position="393"/>
    </location>
</feature>
<dbReference type="CAZy" id="GT2">
    <property type="family name" value="Glycosyltransferase Family 2"/>
</dbReference>
<feature type="domain" description="Glycosyltransferase 2-like" evidence="2">
    <location>
        <begin position="67"/>
        <end position="185"/>
    </location>
</feature>
<name>Q0RP36_FRAAA</name>
<gene>
    <name evidence="3" type="ordered locus">FRAAL2049</name>
</gene>
<keyword evidence="3" id="KW-0808">Transferase</keyword>
<dbReference type="RefSeq" id="WP_011603220.1">
    <property type="nucleotide sequence ID" value="NC_008278.1"/>
</dbReference>
<dbReference type="PANTHER" id="PTHR43630">
    <property type="entry name" value="POLY-BETA-1,6-N-ACETYL-D-GLUCOSAMINE SYNTHASE"/>
    <property type="match status" value="1"/>
</dbReference>
<keyword evidence="4" id="KW-1185">Reference proteome</keyword>
<proteinExistence type="predicted"/>
<evidence type="ECO:0000313" key="4">
    <source>
        <dbReference type="Proteomes" id="UP000000657"/>
    </source>
</evidence>
<dbReference type="Proteomes" id="UP000000657">
    <property type="component" value="Chromosome"/>
</dbReference>
<dbReference type="KEGG" id="fal:FRAAL2049"/>
<reference evidence="3 4" key="1">
    <citation type="journal article" date="2007" name="Genome Res.">
        <title>Genome characteristics of facultatively symbiotic Frankia sp. strains reflect host range and host plant biogeography.</title>
        <authorList>
            <person name="Normand P."/>
            <person name="Lapierre P."/>
            <person name="Tisa L.S."/>
            <person name="Gogarten J.P."/>
            <person name="Alloisio N."/>
            <person name="Bagnarol E."/>
            <person name="Bassi C.A."/>
            <person name="Berry A.M."/>
            <person name="Bickhart D.M."/>
            <person name="Choisne N."/>
            <person name="Couloux A."/>
            <person name="Cournoyer B."/>
            <person name="Cruveiller S."/>
            <person name="Daubin V."/>
            <person name="Demange N."/>
            <person name="Francino M.P."/>
            <person name="Goltsman E."/>
            <person name="Huang Y."/>
            <person name="Kopp O.R."/>
            <person name="Labarre L."/>
            <person name="Lapidus A."/>
            <person name="Lavire C."/>
            <person name="Marechal J."/>
            <person name="Martinez M."/>
            <person name="Mastronunzio J.E."/>
            <person name="Mullin B.C."/>
            <person name="Niemann J."/>
            <person name="Pujic P."/>
            <person name="Rawnsley T."/>
            <person name="Rouy Z."/>
            <person name="Schenowitz C."/>
            <person name="Sellstedt A."/>
            <person name="Tavares F."/>
            <person name="Tomkins J.P."/>
            <person name="Vallenet D."/>
            <person name="Valverde C."/>
            <person name="Wall L.G."/>
            <person name="Wang Y."/>
            <person name="Medigue C."/>
            <person name="Benson D.R."/>
        </authorList>
    </citation>
    <scope>NUCLEOTIDE SEQUENCE [LARGE SCALE GENOMIC DNA]</scope>
    <source>
        <strain evidence="4">DSM 45986 / CECT 9034 / ACN14a</strain>
    </source>
</reference>
<feature type="compositionally biased region" description="Low complexity" evidence="1">
    <location>
        <begin position="336"/>
        <end position="368"/>
    </location>
</feature>
<dbReference type="GO" id="GO:0016740">
    <property type="term" value="F:transferase activity"/>
    <property type="evidence" value="ECO:0007669"/>
    <property type="project" value="UniProtKB-KW"/>
</dbReference>
<dbReference type="AlphaFoldDB" id="Q0RP36"/>
<dbReference type="Gene3D" id="3.90.550.10">
    <property type="entry name" value="Spore Coat Polysaccharide Biosynthesis Protein SpsA, Chain A"/>
    <property type="match status" value="1"/>
</dbReference>
<sequence>MIARSQPLTADSRGPAPPARDGSGWPVPYDTARQDAAAGVDRAGVDRAAGEHSVGPVPAPGSVPVTAIILARDEAPNIVRAVRSVGWCAQVVVVDSGSTDGTVELARRAGATVWHIPWQGYAGQRQRAMMSPEVSHDWVFFLDSDEWVSTELATEIARRLGTEDSAAFSQRRRLVFDGRWIAHSGWYANSWQARLLDRRAASFDASVSYGERAIVAGPVARLAADLIDEDRKGLAAWLHKHVRYAELEAQRRAAQPALRERISRIRSEIRHPGGSTRPLGRTVAKEVVLPLVPAKPAALFCYMYLLRAGWRDGRQGLLFCLYYAWYELTVGALGRTGTPGSTSSTSSTGASGRDSAAAQAAPGARRAAPVPPQRTLPARPVGPAGAARGPVGA</sequence>
<accession>Q0RP36</accession>
<organism evidence="3 4">
    <name type="scientific">Frankia alni (strain DSM 45986 / CECT 9034 / ACN14a)</name>
    <dbReference type="NCBI Taxonomy" id="326424"/>
    <lineage>
        <taxon>Bacteria</taxon>
        <taxon>Bacillati</taxon>
        <taxon>Actinomycetota</taxon>
        <taxon>Actinomycetes</taxon>
        <taxon>Frankiales</taxon>
        <taxon>Frankiaceae</taxon>
        <taxon>Frankia</taxon>
    </lineage>
</organism>
<protein>
    <submittedName>
        <fullName evidence="3">Glycosyl transferase</fullName>
    </submittedName>
</protein>
<dbReference type="PANTHER" id="PTHR43630:SF2">
    <property type="entry name" value="GLYCOSYLTRANSFERASE"/>
    <property type="match status" value="1"/>
</dbReference>
<feature type="region of interest" description="Disordered" evidence="1">
    <location>
        <begin position="1"/>
        <end position="40"/>
    </location>
</feature>